<comment type="caution">
    <text evidence="1">The sequence shown here is derived from an EMBL/GenBank/DDBJ whole genome shotgun (WGS) entry which is preliminary data.</text>
</comment>
<evidence type="ECO:0000313" key="2">
    <source>
        <dbReference type="Proteomes" id="UP001069802"/>
    </source>
</evidence>
<dbReference type="Gene3D" id="3.40.190.10">
    <property type="entry name" value="Periplasmic binding protein-like II"/>
    <property type="match status" value="2"/>
</dbReference>
<organism evidence="1 2">
    <name type="scientific">Kiloniella laminariae</name>
    <dbReference type="NCBI Taxonomy" id="454162"/>
    <lineage>
        <taxon>Bacteria</taxon>
        <taxon>Pseudomonadati</taxon>
        <taxon>Pseudomonadota</taxon>
        <taxon>Alphaproteobacteria</taxon>
        <taxon>Rhodospirillales</taxon>
        <taxon>Kiloniellaceae</taxon>
        <taxon>Kiloniella</taxon>
    </lineage>
</organism>
<proteinExistence type="predicted"/>
<keyword evidence="2" id="KW-1185">Reference proteome</keyword>
<accession>A0ABT4LFF9</accession>
<dbReference type="PANTHER" id="PTHR35936:SF25">
    <property type="entry name" value="ABC TRANSPORTER SUBSTRATE-BINDING PROTEIN"/>
    <property type="match status" value="1"/>
</dbReference>
<sequence length="326" mass="36272">MFLYPLPKGAPNGAQERSREITRSFRRAVSRSLADSLFGWCRGTLRGLVGAAALAGVFFAFASVQSAAAQEKATVQSSVTRDPHNIVLSLGFSIPPYVIANSNRGAELDIVREALALEGYIITTRYVPNKRRNIEYSSGNSDGALTVSPNEALPGFYSKSYITYQNVAFSLEKNQYAISSIADLSGKRVVAFQTASVVLGPEFGAFAKNNKMYREIAKQRDHVSLLFNRQTDVIIGDVNILNWLVKNGSYSSQTNKNQPMTIHRIFPPSHKFAVFREEEVTRAFDRGIAALKKSGRYDEILKDYDVYRAPGDDLSWRTRKHKPLTS</sequence>
<dbReference type="EMBL" id="JAPWGY010000001">
    <property type="protein sequence ID" value="MCZ4279829.1"/>
    <property type="molecule type" value="Genomic_DNA"/>
</dbReference>
<reference evidence="1" key="1">
    <citation type="submission" date="2022-12" db="EMBL/GenBank/DDBJ databases">
        <title>Bacterial isolates from different developmental stages of Nematostella vectensis.</title>
        <authorList>
            <person name="Fraune S."/>
        </authorList>
    </citation>
    <scope>NUCLEOTIDE SEQUENCE</scope>
    <source>
        <strain evidence="1">G21630-S1</strain>
    </source>
</reference>
<dbReference type="PANTHER" id="PTHR35936">
    <property type="entry name" value="MEMBRANE-BOUND LYTIC MUREIN TRANSGLYCOSYLASE F"/>
    <property type="match status" value="1"/>
</dbReference>
<dbReference type="SUPFAM" id="SSF53850">
    <property type="entry name" value="Periplasmic binding protein-like II"/>
    <property type="match status" value="1"/>
</dbReference>
<dbReference type="RefSeq" id="WP_269422026.1">
    <property type="nucleotide sequence ID" value="NZ_JAPWGY010000001.1"/>
</dbReference>
<name>A0ABT4LFF9_9PROT</name>
<protein>
    <submittedName>
        <fullName evidence="1">Transporter substrate-binding domain-containing protein</fullName>
    </submittedName>
</protein>
<gene>
    <name evidence="1" type="ORF">O4H49_03505</name>
</gene>
<dbReference type="Proteomes" id="UP001069802">
    <property type="component" value="Unassembled WGS sequence"/>
</dbReference>
<evidence type="ECO:0000313" key="1">
    <source>
        <dbReference type="EMBL" id="MCZ4279829.1"/>
    </source>
</evidence>